<evidence type="ECO:0000313" key="4">
    <source>
        <dbReference type="Proteomes" id="UP000000374"/>
    </source>
</evidence>
<feature type="transmembrane region" description="Helical" evidence="1">
    <location>
        <begin position="274"/>
        <end position="297"/>
    </location>
</feature>
<keyword evidence="4" id="KW-1185">Reference proteome</keyword>
<proteinExistence type="predicted"/>
<dbReference type="GeneID" id="76460760"/>
<dbReference type="GO" id="GO:0000271">
    <property type="term" value="P:polysaccharide biosynthetic process"/>
    <property type="evidence" value="ECO:0007669"/>
    <property type="project" value="TreeGrafter"/>
</dbReference>
<organism evidence="3 4">
    <name type="scientific">Verminephrobacter eiseniae (strain EF01-2)</name>
    <dbReference type="NCBI Taxonomy" id="391735"/>
    <lineage>
        <taxon>Bacteria</taxon>
        <taxon>Pseudomonadati</taxon>
        <taxon>Pseudomonadota</taxon>
        <taxon>Betaproteobacteria</taxon>
        <taxon>Burkholderiales</taxon>
        <taxon>Comamonadaceae</taxon>
        <taxon>Verminephrobacter</taxon>
    </lineage>
</organism>
<evidence type="ECO:0000259" key="2">
    <source>
        <dbReference type="Pfam" id="PF01757"/>
    </source>
</evidence>
<evidence type="ECO:0000313" key="3">
    <source>
        <dbReference type="EMBL" id="ABM57940.1"/>
    </source>
</evidence>
<dbReference type="PANTHER" id="PTHR23028:SF53">
    <property type="entry name" value="ACYL_TRANSF_3 DOMAIN-CONTAINING PROTEIN"/>
    <property type="match status" value="1"/>
</dbReference>
<accession>A1WJY3</accession>
<dbReference type="Pfam" id="PF01757">
    <property type="entry name" value="Acyl_transf_3"/>
    <property type="match status" value="1"/>
</dbReference>
<keyword evidence="1" id="KW-0472">Membrane</keyword>
<keyword evidence="3" id="KW-0012">Acyltransferase</keyword>
<feature type="transmembrane region" description="Helical" evidence="1">
    <location>
        <begin position="186"/>
        <end position="205"/>
    </location>
</feature>
<dbReference type="Proteomes" id="UP000000374">
    <property type="component" value="Chromosome"/>
</dbReference>
<gene>
    <name evidence="3" type="ordered locus">Veis_2192</name>
</gene>
<feature type="transmembrane region" description="Helical" evidence="1">
    <location>
        <begin position="127"/>
        <end position="148"/>
    </location>
</feature>
<evidence type="ECO:0000256" key="1">
    <source>
        <dbReference type="SAM" id="Phobius"/>
    </source>
</evidence>
<name>A1WJY3_VEREI</name>
<dbReference type="PANTHER" id="PTHR23028">
    <property type="entry name" value="ACETYLTRANSFERASE"/>
    <property type="match status" value="1"/>
</dbReference>
<keyword evidence="3" id="KW-0808">Transferase</keyword>
<keyword evidence="1" id="KW-0812">Transmembrane</keyword>
<dbReference type="RefSeq" id="WP_011809946.1">
    <property type="nucleotide sequence ID" value="NC_008786.1"/>
</dbReference>
<dbReference type="InterPro" id="IPR050879">
    <property type="entry name" value="Acyltransferase_3"/>
</dbReference>
<dbReference type="eggNOG" id="COG1835">
    <property type="taxonomic scope" value="Bacteria"/>
</dbReference>
<sequence>MNTKNSWLQVLRAVASIMVLLFHARPHIETSSWLRQHAGMFDFFFCGVDIFFVLSGFVIYHSAARAGSVADFTANRLIRIFGGYWPAFLLLYLIPGWLTGKQPLMLSLVLQNLFLLSPVMTDNMMPTAWSLALELWFYAWVVLGLRFFRNAEGYYIAIMLVLLAWNVFYVKERYDTVVAGMQPLRYPLTGMGVEFLFGVFVAMVFDEKKISPRSAGLGAFLCFVTGVLAYTVGTMSPLHDRVEILRAATFGIFGLSALLVFLLLNALAVKAPRILVAIGDASFSLYLIHPFLLDVFGSIRARYIGTEALSLETEALLAAYTMATIPAIIALSYLWHVFVEKTIHEKVSGWRRRHGAAHA</sequence>
<dbReference type="HOGENOM" id="CLU_005679_2_0_4"/>
<dbReference type="AlphaFoldDB" id="A1WJY3"/>
<feature type="transmembrane region" description="Helical" evidence="1">
    <location>
        <begin position="153"/>
        <end position="170"/>
    </location>
</feature>
<reference evidence="4" key="1">
    <citation type="submission" date="2006-12" db="EMBL/GenBank/DDBJ databases">
        <title>Complete sequence of chromosome 1 of Verminephrobacter eiseniae EF01-2.</title>
        <authorList>
            <person name="Copeland A."/>
            <person name="Lucas S."/>
            <person name="Lapidus A."/>
            <person name="Barry K."/>
            <person name="Detter J.C."/>
            <person name="Glavina del Rio T."/>
            <person name="Dalin E."/>
            <person name="Tice H."/>
            <person name="Pitluck S."/>
            <person name="Chertkov O."/>
            <person name="Brettin T."/>
            <person name="Bruce D."/>
            <person name="Han C."/>
            <person name="Tapia R."/>
            <person name="Gilna P."/>
            <person name="Schmutz J."/>
            <person name="Larimer F."/>
            <person name="Land M."/>
            <person name="Hauser L."/>
            <person name="Kyrpides N."/>
            <person name="Kim E."/>
            <person name="Stahl D."/>
            <person name="Richardson P."/>
        </authorList>
    </citation>
    <scope>NUCLEOTIDE SEQUENCE [LARGE SCALE GENOMIC DNA]</scope>
    <source>
        <strain evidence="4">EF01-2</strain>
    </source>
</reference>
<dbReference type="STRING" id="391735.Veis_2192"/>
<protein>
    <submittedName>
        <fullName evidence="3">Acyltransferase 3</fullName>
    </submittedName>
</protein>
<dbReference type="KEGG" id="vei:Veis_2192"/>
<dbReference type="EMBL" id="CP000542">
    <property type="protein sequence ID" value="ABM57940.1"/>
    <property type="molecule type" value="Genomic_DNA"/>
</dbReference>
<feature type="transmembrane region" description="Helical" evidence="1">
    <location>
        <begin position="43"/>
        <end position="64"/>
    </location>
</feature>
<dbReference type="GO" id="GO:0016747">
    <property type="term" value="F:acyltransferase activity, transferring groups other than amino-acyl groups"/>
    <property type="evidence" value="ECO:0007669"/>
    <property type="project" value="InterPro"/>
</dbReference>
<feature type="transmembrane region" description="Helical" evidence="1">
    <location>
        <begin position="244"/>
        <end position="267"/>
    </location>
</feature>
<feature type="domain" description="Acyltransferase 3" evidence="2">
    <location>
        <begin position="5"/>
        <end position="329"/>
    </location>
</feature>
<keyword evidence="1" id="KW-1133">Transmembrane helix</keyword>
<feature type="transmembrane region" description="Helical" evidence="1">
    <location>
        <begin position="76"/>
        <end position="97"/>
    </location>
</feature>
<feature type="transmembrane region" description="Helical" evidence="1">
    <location>
        <begin position="317"/>
        <end position="338"/>
    </location>
</feature>
<feature type="transmembrane region" description="Helical" evidence="1">
    <location>
        <begin position="6"/>
        <end position="22"/>
    </location>
</feature>
<dbReference type="InterPro" id="IPR002656">
    <property type="entry name" value="Acyl_transf_3_dom"/>
</dbReference>
<feature type="transmembrane region" description="Helical" evidence="1">
    <location>
        <begin position="217"/>
        <end position="238"/>
    </location>
</feature>
<dbReference type="GO" id="GO:0016020">
    <property type="term" value="C:membrane"/>
    <property type="evidence" value="ECO:0007669"/>
    <property type="project" value="TreeGrafter"/>
</dbReference>